<accession>A0A4U9UQR3</accession>
<dbReference type="EMBL" id="CABEEZ010000084">
    <property type="protein sequence ID" value="VTR36120.1"/>
    <property type="molecule type" value="Genomic_DNA"/>
</dbReference>
<name>A0A4U9UQR3_SERFO</name>
<evidence type="ECO:0000313" key="1">
    <source>
        <dbReference type="EMBL" id="VTR36120.1"/>
    </source>
</evidence>
<protein>
    <submittedName>
        <fullName evidence="1">Uncharacterized protein</fullName>
    </submittedName>
</protein>
<proteinExistence type="predicted"/>
<organism evidence="1">
    <name type="scientific">Serratia fonticola</name>
    <dbReference type="NCBI Taxonomy" id="47917"/>
    <lineage>
        <taxon>Bacteria</taxon>
        <taxon>Pseudomonadati</taxon>
        <taxon>Pseudomonadota</taxon>
        <taxon>Gammaproteobacteria</taxon>
        <taxon>Enterobacterales</taxon>
        <taxon>Yersiniaceae</taxon>
        <taxon>Serratia</taxon>
    </lineage>
</organism>
<gene>
    <name evidence="1" type="ORF">NCTC12965_03887</name>
</gene>
<sequence length="75" mass="8741">MIFGHIAHTAAEHYPPAIAKAVAYLPEHRLYRPVCPGVMRILKPVMWYRFWIFTRNIKMSCALKYTAKISTCSSW</sequence>
<dbReference type="AlphaFoldDB" id="A0A4U9UQR3"/>
<reference evidence="1" key="1">
    <citation type="submission" date="2019-05" db="EMBL/GenBank/DDBJ databases">
        <authorList>
            <consortium name="Pathogen Informatics"/>
        </authorList>
    </citation>
    <scope>NUCLEOTIDE SEQUENCE [LARGE SCALE GENOMIC DNA]</scope>
    <source>
        <strain evidence="1">NCTC12965</strain>
    </source>
</reference>